<evidence type="ECO:0000313" key="1">
    <source>
        <dbReference type="EMBL" id="TID19442.1"/>
    </source>
</evidence>
<dbReference type="PANTHER" id="PTHR28152:SF1">
    <property type="entry name" value="HYDROXYACYL-THIOESTER DEHYDRATASE TYPE 2, MITOCHONDRIAL"/>
    <property type="match status" value="1"/>
</dbReference>
<dbReference type="PANTHER" id="PTHR28152">
    <property type="entry name" value="HYDROXYACYL-THIOESTER DEHYDRATASE TYPE 2, MITOCHONDRIAL"/>
    <property type="match status" value="1"/>
</dbReference>
<dbReference type="STRING" id="86259.A0A4Z1NWH3"/>
<comment type="caution">
    <text evidence="1">The sequence shown here is derived from an EMBL/GenBank/DDBJ whole genome shotgun (WGS) entry which is preliminary data.</text>
</comment>
<sequence length="374" mass="41624">MLAYSIRRSCLRQSPARLPVLLAKRCLSTTADYSQLQTEMPSRKLPILYDDLTTRNAHNLNVSLASFLPNDWLSPDAYEGLLPLSDSKDHLDPAWHLVYFNPALPASKLLPDGTDPNQSPGEPFVRRMWAGGQVRFNPQKDSRGSRVALGLDGKRYACVEGIRDVTIKGKTGSEKIFVGIERRFGSAGSDGEEAIRSRLWSTDQEEFKNAVVIERRNIVFMRERTPEELQAAKEAGAAPPPPGKMLMPQNQPTFTHTLTPTATLLFRYSALTFNAHAIHLDPHYCSTVEAHRGLLVHGPLTFTLLTTMLNDHIGRGKKGRFINNIEYRNLAPLYANEPLKLCGREMDESGTKYEIWAETPSGGIAVKGTARVGE</sequence>
<organism evidence="1 2">
    <name type="scientific">Venturia nashicola</name>
    <dbReference type="NCBI Taxonomy" id="86259"/>
    <lineage>
        <taxon>Eukaryota</taxon>
        <taxon>Fungi</taxon>
        <taxon>Dikarya</taxon>
        <taxon>Ascomycota</taxon>
        <taxon>Pezizomycotina</taxon>
        <taxon>Dothideomycetes</taxon>
        <taxon>Pleosporomycetidae</taxon>
        <taxon>Venturiales</taxon>
        <taxon>Venturiaceae</taxon>
        <taxon>Venturia</taxon>
    </lineage>
</organism>
<dbReference type="AlphaFoldDB" id="A0A4Z1NWH3"/>
<dbReference type="GO" id="GO:0005739">
    <property type="term" value="C:mitochondrion"/>
    <property type="evidence" value="ECO:0007669"/>
    <property type="project" value="TreeGrafter"/>
</dbReference>
<name>A0A4Z1NWH3_9PEZI</name>
<gene>
    <name evidence="1" type="ORF">E6O75_ATG06780</name>
</gene>
<dbReference type="InterPro" id="IPR052741">
    <property type="entry name" value="Mitochondrial_HTD2"/>
</dbReference>
<accession>A0A4Z1NWH3</accession>
<dbReference type="Gene3D" id="3.10.129.10">
    <property type="entry name" value="Hotdog Thioesterase"/>
    <property type="match status" value="1"/>
</dbReference>
<proteinExistence type="predicted"/>
<reference evidence="1 2" key="1">
    <citation type="submission" date="2019-04" db="EMBL/GenBank/DDBJ databases">
        <title>High contiguity whole genome sequence and gene annotation resource for two Venturia nashicola isolates.</title>
        <authorList>
            <person name="Prokchorchik M."/>
            <person name="Won K."/>
            <person name="Lee Y."/>
            <person name="Choi E.D."/>
            <person name="Segonzac C."/>
            <person name="Sohn K.H."/>
        </authorList>
    </citation>
    <scope>NUCLEOTIDE SEQUENCE [LARGE SCALE GENOMIC DNA]</scope>
    <source>
        <strain evidence="1 2">PRI2</strain>
    </source>
</reference>
<dbReference type="InterPro" id="IPR029069">
    <property type="entry name" value="HotDog_dom_sf"/>
</dbReference>
<dbReference type="Proteomes" id="UP000298493">
    <property type="component" value="Unassembled WGS sequence"/>
</dbReference>
<dbReference type="EMBL" id="SNSC02000012">
    <property type="protein sequence ID" value="TID19442.1"/>
    <property type="molecule type" value="Genomic_DNA"/>
</dbReference>
<keyword evidence="2" id="KW-1185">Reference proteome</keyword>
<dbReference type="GO" id="GO:0019171">
    <property type="term" value="F:(3R)-hydroxyacyl-[acyl-carrier-protein] dehydratase activity"/>
    <property type="evidence" value="ECO:0007669"/>
    <property type="project" value="TreeGrafter"/>
</dbReference>
<dbReference type="SUPFAM" id="SSF54637">
    <property type="entry name" value="Thioesterase/thiol ester dehydrase-isomerase"/>
    <property type="match status" value="1"/>
</dbReference>
<evidence type="ECO:0000313" key="2">
    <source>
        <dbReference type="Proteomes" id="UP000298493"/>
    </source>
</evidence>
<protein>
    <submittedName>
        <fullName evidence="1">Prephenate dehydratase protein</fullName>
    </submittedName>
</protein>